<keyword evidence="3" id="KW-0677">Repeat</keyword>
<dbReference type="Gene3D" id="1.25.40.10">
    <property type="entry name" value="Tetratricopeptide repeat domain"/>
    <property type="match status" value="1"/>
</dbReference>
<feature type="region of interest" description="Disordered" evidence="8">
    <location>
        <begin position="1213"/>
        <end position="1240"/>
    </location>
</feature>
<reference evidence="11 12" key="1">
    <citation type="submission" date="2024-10" db="EMBL/GenBank/DDBJ databases">
        <title>Updated reference genomes for cyclostephanoid diatoms.</title>
        <authorList>
            <person name="Roberts W.R."/>
            <person name="Alverson A.J."/>
        </authorList>
    </citation>
    <scope>NUCLEOTIDE SEQUENCE [LARGE SCALE GENOMIC DNA]</scope>
    <source>
        <strain evidence="11 12">AJA276-08</strain>
    </source>
</reference>
<dbReference type="Pfam" id="PF08771">
    <property type="entry name" value="FRB_dom"/>
    <property type="match status" value="1"/>
</dbReference>
<dbReference type="InterPro" id="IPR016024">
    <property type="entry name" value="ARM-type_fold"/>
</dbReference>
<dbReference type="Gene3D" id="1.25.10.10">
    <property type="entry name" value="Leucine-rich Repeat Variant"/>
    <property type="match status" value="3"/>
</dbReference>
<accession>A0ABD3QV15</accession>
<proteinExistence type="inferred from homology"/>
<evidence type="ECO:0000259" key="10">
    <source>
        <dbReference type="PROSITE" id="PS51189"/>
    </source>
</evidence>
<dbReference type="InterPro" id="IPR011009">
    <property type="entry name" value="Kinase-like_dom_sf"/>
</dbReference>
<dbReference type="Gene3D" id="3.30.1010.10">
    <property type="entry name" value="Phosphatidylinositol 3-kinase Catalytic Subunit, Chain A, domain 4"/>
    <property type="match status" value="1"/>
</dbReference>
<comment type="caution">
    <text evidence="11">The sequence shown here is derived from an EMBL/GenBank/DDBJ whole genome shotgun (WGS) entry which is preliminary data.</text>
</comment>
<feature type="compositionally biased region" description="Low complexity" evidence="8">
    <location>
        <begin position="159"/>
        <end position="171"/>
    </location>
</feature>
<dbReference type="SUPFAM" id="SSF48371">
    <property type="entry name" value="ARM repeat"/>
    <property type="match status" value="1"/>
</dbReference>
<organism evidence="11 12">
    <name type="scientific">Stephanodiscus triporus</name>
    <dbReference type="NCBI Taxonomy" id="2934178"/>
    <lineage>
        <taxon>Eukaryota</taxon>
        <taxon>Sar</taxon>
        <taxon>Stramenopiles</taxon>
        <taxon>Ochrophyta</taxon>
        <taxon>Bacillariophyta</taxon>
        <taxon>Coscinodiscophyceae</taxon>
        <taxon>Thalassiosirophycidae</taxon>
        <taxon>Stephanodiscales</taxon>
        <taxon>Stephanodiscaceae</taxon>
        <taxon>Stephanodiscus</taxon>
    </lineage>
</organism>
<evidence type="ECO:0000256" key="8">
    <source>
        <dbReference type="SAM" id="MobiDB-lite"/>
    </source>
</evidence>
<dbReference type="Pfam" id="PF11865">
    <property type="entry name" value="mTOR_dom"/>
    <property type="match status" value="1"/>
</dbReference>
<dbReference type="SUPFAM" id="SSF47212">
    <property type="entry name" value="FKBP12-rapamycin-binding domain of FKBP-rapamycin-associated protein (FRAP)"/>
    <property type="match status" value="1"/>
</dbReference>
<dbReference type="InterPro" id="IPR011989">
    <property type="entry name" value="ARM-like"/>
</dbReference>
<dbReference type="GO" id="GO:0005524">
    <property type="term" value="F:ATP binding"/>
    <property type="evidence" value="ECO:0007669"/>
    <property type="project" value="UniProtKB-KW"/>
</dbReference>
<evidence type="ECO:0000256" key="7">
    <source>
        <dbReference type="RuleBase" id="RU364109"/>
    </source>
</evidence>
<evidence type="ECO:0000313" key="11">
    <source>
        <dbReference type="EMBL" id="KAL3804110.1"/>
    </source>
</evidence>
<keyword evidence="2 7" id="KW-0808">Transferase</keyword>
<dbReference type="InterPro" id="IPR050517">
    <property type="entry name" value="DDR_Repair_Kinase"/>
</dbReference>
<keyword evidence="4 7" id="KW-0418">Kinase</keyword>
<dbReference type="FunFam" id="3.30.1010.10:FF:000006">
    <property type="entry name" value="Serine/threonine-protein kinase TOR"/>
    <property type="match status" value="1"/>
</dbReference>
<evidence type="ECO:0000256" key="1">
    <source>
        <dbReference type="ARBA" id="ARBA00011031"/>
    </source>
</evidence>
<dbReference type="InterPro" id="IPR024585">
    <property type="entry name" value="mTOR_dom"/>
</dbReference>
<evidence type="ECO:0000313" key="12">
    <source>
        <dbReference type="Proteomes" id="UP001530315"/>
    </source>
</evidence>
<dbReference type="GO" id="GO:0010507">
    <property type="term" value="P:negative regulation of autophagy"/>
    <property type="evidence" value="ECO:0007669"/>
    <property type="project" value="UniProtKB-ARBA"/>
</dbReference>
<dbReference type="InterPro" id="IPR014009">
    <property type="entry name" value="PIK_FAT"/>
</dbReference>
<dbReference type="PROSITE" id="PS00915">
    <property type="entry name" value="PI3_4_KINASE_1"/>
    <property type="match status" value="1"/>
</dbReference>
<dbReference type="PANTHER" id="PTHR11139:SF9">
    <property type="entry name" value="SERINE_THREONINE-PROTEIN KINASE MTOR"/>
    <property type="match status" value="1"/>
</dbReference>
<comment type="catalytic activity">
    <reaction evidence="6">
        <text>L-seryl-[protein] + ATP = O-phospho-L-seryl-[protein] + ADP + H(+)</text>
        <dbReference type="Rhea" id="RHEA:17989"/>
        <dbReference type="Rhea" id="RHEA-COMP:9863"/>
        <dbReference type="Rhea" id="RHEA-COMP:11604"/>
        <dbReference type="ChEBI" id="CHEBI:15378"/>
        <dbReference type="ChEBI" id="CHEBI:29999"/>
        <dbReference type="ChEBI" id="CHEBI:30616"/>
        <dbReference type="ChEBI" id="CHEBI:83421"/>
        <dbReference type="ChEBI" id="CHEBI:456216"/>
        <dbReference type="EC" id="2.7.11.1"/>
    </reaction>
</comment>
<evidence type="ECO:0000256" key="4">
    <source>
        <dbReference type="ARBA" id="ARBA00022777"/>
    </source>
</evidence>
<dbReference type="PANTHER" id="PTHR11139">
    <property type="entry name" value="ATAXIA TELANGIECTASIA MUTATED ATM -RELATED"/>
    <property type="match status" value="1"/>
</dbReference>
<keyword evidence="7" id="KW-0067">ATP-binding</keyword>
<dbReference type="GO" id="GO:0004674">
    <property type="term" value="F:protein serine/threonine kinase activity"/>
    <property type="evidence" value="ECO:0007669"/>
    <property type="project" value="UniProtKB-KW"/>
</dbReference>
<dbReference type="PROSITE" id="PS50290">
    <property type="entry name" value="PI3_4_KINASE_3"/>
    <property type="match status" value="1"/>
</dbReference>
<evidence type="ECO:0000256" key="5">
    <source>
        <dbReference type="ARBA" id="ARBA00047899"/>
    </source>
</evidence>
<comment type="catalytic activity">
    <reaction evidence="5 7">
        <text>L-threonyl-[protein] + ATP = O-phospho-L-threonyl-[protein] + ADP + H(+)</text>
        <dbReference type="Rhea" id="RHEA:46608"/>
        <dbReference type="Rhea" id="RHEA-COMP:11060"/>
        <dbReference type="Rhea" id="RHEA-COMP:11605"/>
        <dbReference type="ChEBI" id="CHEBI:15378"/>
        <dbReference type="ChEBI" id="CHEBI:30013"/>
        <dbReference type="ChEBI" id="CHEBI:30616"/>
        <dbReference type="ChEBI" id="CHEBI:61977"/>
        <dbReference type="ChEBI" id="CHEBI:456216"/>
        <dbReference type="EC" id="2.7.11.1"/>
    </reaction>
</comment>
<dbReference type="InterPro" id="IPR003151">
    <property type="entry name" value="PIK-rel_kinase_FAT"/>
</dbReference>
<keyword evidence="12" id="KW-1185">Reference proteome</keyword>
<dbReference type="Pfam" id="PF02259">
    <property type="entry name" value="FAT"/>
    <property type="match status" value="1"/>
</dbReference>
<dbReference type="SUPFAM" id="SSF48452">
    <property type="entry name" value="TPR-like"/>
    <property type="match status" value="1"/>
</dbReference>
<dbReference type="InterPro" id="IPR011990">
    <property type="entry name" value="TPR-like_helical_dom_sf"/>
</dbReference>
<evidence type="ECO:0000256" key="2">
    <source>
        <dbReference type="ARBA" id="ARBA00022679"/>
    </source>
</evidence>
<name>A0ABD3QV15_9STRA</name>
<dbReference type="InterPro" id="IPR036738">
    <property type="entry name" value="FRB_sf"/>
</dbReference>
<evidence type="ECO:0000256" key="6">
    <source>
        <dbReference type="ARBA" id="ARBA00048679"/>
    </source>
</evidence>
<dbReference type="SMART" id="SM01346">
    <property type="entry name" value="DUF3385"/>
    <property type="match status" value="1"/>
</dbReference>
<feature type="region of interest" description="Disordered" evidence="8">
    <location>
        <begin position="126"/>
        <end position="232"/>
    </location>
</feature>
<dbReference type="Proteomes" id="UP001530315">
    <property type="component" value="Unassembled WGS sequence"/>
</dbReference>
<dbReference type="EC" id="2.7.11.1" evidence="7"/>
<evidence type="ECO:0000256" key="3">
    <source>
        <dbReference type="ARBA" id="ARBA00022737"/>
    </source>
</evidence>
<feature type="compositionally biased region" description="Basic and acidic residues" evidence="8">
    <location>
        <begin position="1229"/>
        <end position="1239"/>
    </location>
</feature>
<dbReference type="Pfam" id="PF00454">
    <property type="entry name" value="PI3_PI4_kinase"/>
    <property type="match status" value="1"/>
</dbReference>
<dbReference type="SUPFAM" id="SSF56112">
    <property type="entry name" value="Protein kinase-like (PK-like)"/>
    <property type="match status" value="1"/>
</dbReference>
<dbReference type="InterPro" id="IPR057564">
    <property type="entry name" value="HEAT_ATR"/>
</dbReference>
<keyword evidence="7" id="KW-0547">Nucleotide-binding</keyword>
<gene>
    <name evidence="11" type="ORF">ACHAW5_011215</name>
</gene>
<feature type="compositionally biased region" description="Low complexity" evidence="8">
    <location>
        <begin position="189"/>
        <end position="211"/>
    </location>
</feature>
<dbReference type="GO" id="GO:0080090">
    <property type="term" value="P:regulation of primary metabolic process"/>
    <property type="evidence" value="ECO:0007669"/>
    <property type="project" value="UniProtKB-ARBA"/>
</dbReference>
<keyword evidence="7" id="KW-0723">Serine/threonine-protein kinase</keyword>
<feature type="domain" description="FAT" evidence="10">
    <location>
        <begin position="1821"/>
        <end position="2533"/>
    </location>
</feature>
<protein>
    <recommendedName>
        <fullName evidence="7">Serine/threonine-protein kinase TOR</fullName>
        <ecNumber evidence="7">2.7.11.1</ecNumber>
    </recommendedName>
</protein>
<dbReference type="InterPro" id="IPR000403">
    <property type="entry name" value="PI3/4_kinase_cat_dom"/>
</dbReference>
<dbReference type="InterPro" id="IPR009076">
    <property type="entry name" value="FRB_dom"/>
</dbReference>
<dbReference type="SMART" id="SM01345">
    <property type="entry name" value="Rapamycin_bind"/>
    <property type="match status" value="1"/>
</dbReference>
<comment type="similarity">
    <text evidence="1 7">Belongs to the PI3/PI4-kinase family.</text>
</comment>
<sequence length="2901" mass="320386">EEVGGGIPYYYHHGGGVGDSLVETQATNLDVNGGISGGGGGGASIETGRTPLDPILRYLKREYATSAGPQDVLASLMVSDATTTDELDFVLNETTEMMMMVGVKATTSSAAAAAAAAAAGRRIFGRDGLLPYHPPSSSSAVQQQQQQQQQRSMIEGNDGAATATAQPGGAASSMWADNGPGAASFHSGHQPAPLLAPATAAHAQQQRLRQQTQRRRRQMMPSFCHPPASHTENLLRTTPHLRHLSAASADMSGGGRPGSYDESRNIFAQLLAIGKKRPNPASVAGGAISDGVGGAGGNAVSGVVSIDYRTSLLRRRANRRASLELASFVRLLSNEMSQDAFATVESEVYARVFALVHSKAIGADDRLAGVAALDALLTVPSADEERRAIRFGNNLSNALKGSGGGGANAPVDYEFLHAVARALGRMAMGAANVDRVEFEIGRGLEWLRQDRRSMTTPLCALYANVADGLRQNNGDHAMSASTMASAAMAAHGSLLVVSELLRHSRNFILPRYDEVCIAVLRFARHSMVLIRLEVMRLIPRLAHRCPEVYGRRYLGESLAFLIASASASPSQGRSRIDVKHTAFMSIGLLALAMSDEAMGGGDITIPVVQIVNIESDDSVRSSDDAAEEDGHFDYHMVELKNESDFKERMGHIFELIRDSLKRHITLDVLGCFANFVEALGEHAAPYVMNVVEQLFDSGLSECLINLIKSISRSVPSKQLFIERRLLQEISFCLAGKAVDVFSIKNNDRPTLSDPKLSFPTPSPLVNQPTLGKNFTSTISLASLTPVLRPKKAPQFELDAQEGRAETAITDPKSPHNAARTVINKSMKPDVVDKFVLSLRTLRTIGESYMQFYSSDYGDMLLPFLRNVISMYFDHPSSSVRQEAVITCCLLLLPFGDGGIDKKGQSPPRFILGGVSESHFEECLGKLLCMAVSDLSPIVRLCIVRGLDERYDAYLSLNVSPLFIILQDEALAVRACALQILGRLSRLNPASILPGLRRVLMDLIVELRCGGDDGGKKEVATRLIIVFLREEALQSLTRPFISSIIDVLPLVDVAPRQATASLEALGEIATVAHSSIDPWLRQLISYILENLQDQNSSKQRVSLWALGKIAFGTKYVVAPYVDYPQLLTQASDLLPTTKRAPWDLRREVFRTFGILGALSPDRFGSGSTTRKGGGKGGGYFVELEDEQGPRMRNRFSTTSAYVSGKRIMPEWKDQTTLSGGNHITQAQESDEPKSISKRSDDDEPAHLFMYEQYAMTAQPLSKLSPARRLSPADEGFFPTVAVQALMRILKDTSLSNLHGMVMKAVMFIFKHLGLKSVPFLKNIVPHILATIKNCGQHGLREALLQQVANLCAIVREHLRPYLPAIFDVVEEFWSSRHLSALCSLVERVATVVPDDFRAYLPLLVRRVLTSIESIDLTEWNDSTSLAAGTRASSSASADIERLELILKHIQGINRVLGEYIHLVIPVLVKLTDTLVNPDADGEYVKRVGEQVRTKLAIETIDTLSILLQTTEINPNILDHTRVKSNDSHSVSEWCDPIPSGSALPSRVVQPFLRILAVNVSRPNKDVGNAIIGCICICARQLGAGIWISFYHEECRNAIIAWQNKVGIKSQEGHEPADMIRNEQRLPVEHYDEVCNDFFSLNNSRWELWNTGNDEGVAGGDFSLGRSGASDVSLSRSGENYKYSSAPSIQPIQQYQTTAHKTNLSNLQKAWDVSQRSTREDWDEWMRRFSVQLLREAPSPSLRACAELAQAYQPLARELFSAAFVSCWCELNDQYRSNLVFSLEVVFTADASLEILQLLLNLAEFMEHDFVSKVPGLTIDKSILADLALKCRAYARALHYKEREYISGRGGSCVEQLIDINKKLDLPDAALGVLKAAKIELERRGGQSLVSSLNRSNSLNKSPMAYSVITSYGDSSMGDSGSWAGDIVYESWLAKLGAWSEAVGMYEEKLRENPHDVSSILGCMQCYDARGEWQKALDLAGRSWGALSGDYSIESNAATRLSRTPRQNSTADNYKKALKFCSEAAWRLSKWDELESFSSQLVQGRHGSNIYTQSHIADPKSSSKEPRSTNLPEIDFDGSFYRAILHINRAEWDDAAKCIDNARLAMDSRFTALLAESYKRAYPSMVAAQKLSELEEIISFRQLESRLNNGIHHHKANRPDVTHARQHLLNVWQRRLDGCRLDAEVHSSILGVRSLVLGPTDEVDAIIKLSALSRQAKAYLLAERTLLDPLARMNCALDSRVFGVGLPPLLAIGLTMSLAESMELIANGVISVQMNYMPRHERLSAELVDEAGGTERLIIQHKLYFAYTKHLWAIERRDEAMSRLDLTAKCGHYGDQRELFHVNCWLKCGDWRLALRPPGAELSDSVATDVLVSYKRATEALQENGSSAYRAWHSWALLNFRLAEQISGNEKQREGTSMANKSPTVVKSHVIIAVKGFVRAISVGTKRWSASVQQDMLNLLSCLFKYGDLQDVATTINDNLDSIEIEAWLGVLPQLLARIHMKSHTIRSVLHSLLIRLGTKHPQALMYPLSVLLKSPVVERKAAAESLMNSLKAHSNALVEEALVVSSELIRVAILWLELWHEGLEDASRLYYGEGNVSGMLDVLIPLHAQIEKGASTRREQDFLKSFGRDLLDAHNHLKDYLRLITDSGQTIPTQGGFMSPNQAGRSGSPANAEAEAALNQAWDLYYTVFRRINKQLPGLTTLELNQCSPALFNARNLELGVPGSYRVDGSYIKIQRFVTDVHVIASKQRPRKITIRGNDGKDYVFLLKGHEDLRQDERVMQLFGLVNALLARDRRTNTHDLSIQRYAIAPLSHNAGVVGWVPHCDTLHCLIRDYREANQIPLNAENREMMALAPNYDSLTVMQKVEIFTESLERTIGKGNDLYEVLWIKSTNRYVQILVHLL</sequence>
<dbReference type="EMBL" id="JALLAZ020000097">
    <property type="protein sequence ID" value="KAL3804110.1"/>
    <property type="molecule type" value="Genomic_DNA"/>
</dbReference>
<dbReference type="Gene3D" id="1.20.120.150">
    <property type="entry name" value="FKBP12-rapamycin binding domain"/>
    <property type="match status" value="1"/>
</dbReference>
<dbReference type="GO" id="GO:0005737">
    <property type="term" value="C:cytoplasm"/>
    <property type="evidence" value="ECO:0007669"/>
    <property type="project" value="UniProtKB-ARBA"/>
</dbReference>
<dbReference type="PROSITE" id="PS51189">
    <property type="entry name" value="FAT"/>
    <property type="match status" value="1"/>
</dbReference>
<dbReference type="Pfam" id="PF23593">
    <property type="entry name" value="HEAT_ATR"/>
    <property type="match status" value="1"/>
</dbReference>
<feature type="non-terminal residue" evidence="11">
    <location>
        <position position="1"/>
    </location>
</feature>
<feature type="domain" description="PI3K/PI4K catalytic" evidence="9">
    <location>
        <begin position="2736"/>
        <end position="2901"/>
    </location>
</feature>
<evidence type="ECO:0000259" key="9">
    <source>
        <dbReference type="PROSITE" id="PS50290"/>
    </source>
</evidence>
<dbReference type="InterPro" id="IPR018936">
    <property type="entry name" value="PI3/4_kinase_CS"/>
</dbReference>
<feature type="compositionally biased region" description="Polar residues" evidence="8">
    <location>
        <begin position="1213"/>
        <end position="1226"/>
    </location>
</feature>